<proteinExistence type="predicted"/>
<accession>A0A0G4I0B4</accession>
<name>A0A0G4I0B4_9ALVE</name>
<dbReference type="AlphaFoldDB" id="A0A0G4I0B4"/>
<dbReference type="InterPro" id="IPR001849">
    <property type="entry name" value="PH_domain"/>
</dbReference>
<evidence type="ECO:0000313" key="3">
    <source>
        <dbReference type="EMBL" id="CEM50292.1"/>
    </source>
</evidence>
<gene>
    <name evidence="3" type="ORF">Cvel_9907</name>
</gene>
<sequence length="86" mass="8918">MPPINRSFEFEAASAEESADWGNTIQKAKDAVGYAAGAAQPYQVPHPGQSADQAMGDVLDSDSGDNDAEKGEDMVTDAEGGRSNAT</sequence>
<protein>
    <recommendedName>
        <fullName evidence="2">PH domain-containing protein</fullName>
    </recommendedName>
</protein>
<evidence type="ECO:0000256" key="1">
    <source>
        <dbReference type="SAM" id="MobiDB-lite"/>
    </source>
</evidence>
<reference evidence="3" key="1">
    <citation type="submission" date="2014-11" db="EMBL/GenBank/DDBJ databases">
        <authorList>
            <person name="Otto D Thomas"/>
            <person name="Naeem Raeece"/>
        </authorList>
    </citation>
    <scope>NUCLEOTIDE SEQUENCE</scope>
</reference>
<dbReference type="EMBL" id="CDMZ01004622">
    <property type="protein sequence ID" value="CEM50292.1"/>
    <property type="molecule type" value="Genomic_DNA"/>
</dbReference>
<evidence type="ECO:0000259" key="2">
    <source>
        <dbReference type="PROSITE" id="PS50003"/>
    </source>
</evidence>
<dbReference type="PROSITE" id="PS50003">
    <property type="entry name" value="PH_DOMAIN"/>
    <property type="match status" value="1"/>
</dbReference>
<feature type="region of interest" description="Disordered" evidence="1">
    <location>
        <begin position="39"/>
        <end position="86"/>
    </location>
</feature>
<feature type="domain" description="PH" evidence="2">
    <location>
        <begin position="1"/>
        <end position="30"/>
    </location>
</feature>
<feature type="region of interest" description="Disordered" evidence="1">
    <location>
        <begin position="1"/>
        <end position="21"/>
    </location>
</feature>
<dbReference type="VEuPathDB" id="CryptoDB:Cvel_9907"/>
<organism evidence="3">
    <name type="scientific">Chromera velia CCMP2878</name>
    <dbReference type="NCBI Taxonomy" id="1169474"/>
    <lineage>
        <taxon>Eukaryota</taxon>
        <taxon>Sar</taxon>
        <taxon>Alveolata</taxon>
        <taxon>Colpodellida</taxon>
        <taxon>Chromeraceae</taxon>
        <taxon>Chromera</taxon>
    </lineage>
</organism>